<keyword evidence="1" id="KW-0472">Membrane</keyword>
<dbReference type="Proteomes" id="UP000317812">
    <property type="component" value="Chromosome"/>
</dbReference>
<keyword evidence="1" id="KW-1133">Transmembrane helix</keyword>
<dbReference type="RefSeq" id="WP_142489384.1">
    <property type="nucleotide sequence ID" value="NZ_CP035382.1"/>
</dbReference>
<evidence type="ECO:0000313" key="3">
    <source>
        <dbReference type="Proteomes" id="UP000317812"/>
    </source>
</evidence>
<sequence>MGFLKQWLKEEVILIIWGWGCFLSVLFFSMFAVVYFPDVAITMIGAFILLLVIGHLFLWFKYK</sequence>
<evidence type="ECO:0000256" key="1">
    <source>
        <dbReference type="SAM" id="Phobius"/>
    </source>
</evidence>
<dbReference type="AlphaFoldDB" id="A0AAP9DCY6"/>
<feature type="transmembrane region" description="Helical" evidence="1">
    <location>
        <begin position="39"/>
        <end position="60"/>
    </location>
</feature>
<accession>A0AAP9DCY6</accession>
<proteinExistence type="predicted"/>
<gene>
    <name evidence="2" type="ORF">ES815_20180</name>
</gene>
<dbReference type="EMBL" id="CP035382">
    <property type="protein sequence ID" value="QDK20495.1"/>
    <property type="molecule type" value="Genomic_DNA"/>
</dbReference>
<reference evidence="2 3" key="1">
    <citation type="submission" date="2019-01" db="EMBL/GenBank/DDBJ databases">
        <title>Florfenicol resistance in Enterobacteriaceae and whole-genome sequence analysis of florfenicol-resistant Leclercia adecarboxylata strain R25.</title>
        <authorList>
            <person name="Bao Q."/>
            <person name="Ying Y."/>
        </authorList>
    </citation>
    <scope>NUCLEOTIDE SEQUENCE [LARGE SCALE GENOMIC DNA]</scope>
    <source>
        <strain evidence="2 3">R25</strain>
    </source>
</reference>
<feature type="transmembrane region" description="Helical" evidence="1">
    <location>
        <begin position="12"/>
        <end position="33"/>
    </location>
</feature>
<protein>
    <submittedName>
        <fullName evidence="2">Uncharacterized protein</fullName>
    </submittedName>
</protein>
<keyword evidence="1" id="KW-0812">Transmembrane</keyword>
<organism evidence="2 3">
    <name type="scientific">Leclercia adecarboxylata</name>
    <dbReference type="NCBI Taxonomy" id="83655"/>
    <lineage>
        <taxon>Bacteria</taxon>
        <taxon>Pseudomonadati</taxon>
        <taxon>Pseudomonadota</taxon>
        <taxon>Gammaproteobacteria</taxon>
        <taxon>Enterobacterales</taxon>
        <taxon>Enterobacteriaceae</taxon>
        <taxon>Leclercia</taxon>
    </lineage>
</organism>
<evidence type="ECO:0000313" key="2">
    <source>
        <dbReference type="EMBL" id="QDK20495.1"/>
    </source>
</evidence>
<name>A0AAP9DCY6_9ENTR</name>